<comment type="caution">
    <text evidence="1">The sequence shown here is derived from an EMBL/GenBank/DDBJ whole genome shotgun (WGS) entry which is preliminary data.</text>
</comment>
<gene>
    <name evidence="1" type="ORF">UJA718_LOCUS48154</name>
</gene>
<feature type="non-terminal residue" evidence="1">
    <location>
        <position position="1"/>
    </location>
</feature>
<organism evidence="1 2">
    <name type="scientific">Rotaria socialis</name>
    <dbReference type="NCBI Taxonomy" id="392032"/>
    <lineage>
        <taxon>Eukaryota</taxon>
        <taxon>Metazoa</taxon>
        <taxon>Spiralia</taxon>
        <taxon>Gnathifera</taxon>
        <taxon>Rotifera</taxon>
        <taxon>Eurotatoria</taxon>
        <taxon>Bdelloidea</taxon>
        <taxon>Philodinida</taxon>
        <taxon>Philodinidae</taxon>
        <taxon>Rotaria</taxon>
    </lineage>
</organism>
<accession>A0A821YG42</accession>
<name>A0A821YG42_9BILA</name>
<dbReference type="Proteomes" id="UP000663873">
    <property type="component" value="Unassembled WGS sequence"/>
</dbReference>
<proteinExistence type="predicted"/>
<reference evidence="1" key="1">
    <citation type="submission" date="2021-02" db="EMBL/GenBank/DDBJ databases">
        <authorList>
            <person name="Nowell W R."/>
        </authorList>
    </citation>
    <scope>NUCLEOTIDE SEQUENCE</scope>
</reference>
<evidence type="ECO:0000313" key="2">
    <source>
        <dbReference type="Proteomes" id="UP000663873"/>
    </source>
</evidence>
<sequence length="80" mass="8910">KRKKFLRELPQVEQQFLNVLSEHNDPSFLIDNIPIRQKFDEAHLQVPASALPSTIAAKTAATIAVSHHSSALTPVRSRTP</sequence>
<feature type="non-terminal residue" evidence="1">
    <location>
        <position position="80"/>
    </location>
</feature>
<evidence type="ECO:0000313" key="1">
    <source>
        <dbReference type="EMBL" id="CAF4959293.1"/>
    </source>
</evidence>
<protein>
    <submittedName>
        <fullName evidence="1">Uncharacterized protein</fullName>
    </submittedName>
</protein>
<dbReference type="EMBL" id="CAJOBP010094941">
    <property type="protein sequence ID" value="CAF4959293.1"/>
    <property type="molecule type" value="Genomic_DNA"/>
</dbReference>
<dbReference type="AlphaFoldDB" id="A0A821YG42"/>
<keyword evidence="2" id="KW-1185">Reference proteome</keyword>